<sequence>MRNPFLAGAAVVLTAVALAACGSSADGNGPEAAGAQRPAASGPSAPGPSATTSTPPETTGTPGTPTAPATEEPGPAGPSAPGAAAQGPKTPAGEITPATGTFTEKQKKYLEDRVPQGMDPAAVLQTGQETCDKLRYLVKADRDTAVGAIATGEIKDAPAAVAGLCPQHQDLVDEAVYAYPDGTHTGKALRPGVYRSASPTLDCSWQIEGADGKELASGTSDTGESRKITIPKSARTFTSTGCYAWLPEGAKG</sequence>
<evidence type="ECO:0008006" key="5">
    <source>
        <dbReference type="Google" id="ProtNLM"/>
    </source>
</evidence>
<comment type="caution">
    <text evidence="3">The sequence shown here is derived from an EMBL/GenBank/DDBJ whole genome shotgun (WGS) entry which is preliminary data.</text>
</comment>
<dbReference type="EMBL" id="JBHXPM010000001">
    <property type="protein sequence ID" value="MFD3954515.1"/>
    <property type="molecule type" value="Genomic_DNA"/>
</dbReference>
<keyword evidence="2" id="KW-0732">Signal</keyword>
<dbReference type="RefSeq" id="WP_339151938.1">
    <property type="nucleotide sequence ID" value="NZ_JBFAFO010000004.1"/>
</dbReference>
<evidence type="ECO:0000313" key="3">
    <source>
        <dbReference type="EMBL" id="MFD3954515.1"/>
    </source>
</evidence>
<feature type="compositionally biased region" description="Low complexity" evidence="1">
    <location>
        <begin position="29"/>
        <end position="88"/>
    </location>
</feature>
<evidence type="ECO:0000256" key="2">
    <source>
        <dbReference type="SAM" id="SignalP"/>
    </source>
</evidence>
<dbReference type="Proteomes" id="UP001598300">
    <property type="component" value="Unassembled WGS sequence"/>
</dbReference>
<protein>
    <recommendedName>
        <fullName evidence="5">DUF732 domain-containing protein</fullName>
    </recommendedName>
</protein>
<feature type="region of interest" description="Disordered" evidence="1">
    <location>
        <begin position="22"/>
        <end position="102"/>
    </location>
</feature>
<evidence type="ECO:0000313" key="4">
    <source>
        <dbReference type="Proteomes" id="UP001598300"/>
    </source>
</evidence>
<proteinExistence type="predicted"/>
<dbReference type="PROSITE" id="PS51257">
    <property type="entry name" value="PROKAR_LIPOPROTEIN"/>
    <property type="match status" value="1"/>
</dbReference>
<feature type="chain" id="PRO_5046441169" description="DUF732 domain-containing protein" evidence="2">
    <location>
        <begin position="20"/>
        <end position="252"/>
    </location>
</feature>
<gene>
    <name evidence="3" type="ORF">ACFWR3_00340</name>
</gene>
<evidence type="ECO:0000256" key="1">
    <source>
        <dbReference type="SAM" id="MobiDB-lite"/>
    </source>
</evidence>
<organism evidence="3 4">
    <name type="scientific">Streptomyces bacillaris</name>
    <dbReference type="NCBI Taxonomy" id="68179"/>
    <lineage>
        <taxon>Bacteria</taxon>
        <taxon>Bacillati</taxon>
        <taxon>Actinomycetota</taxon>
        <taxon>Actinomycetes</taxon>
        <taxon>Kitasatosporales</taxon>
        <taxon>Streptomycetaceae</taxon>
        <taxon>Streptomyces</taxon>
    </lineage>
</organism>
<feature type="signal peptide" evidence="2">
    <location>
        <begin position="1"/>
        <end position="19"/>
    </location>
</feature>
<keyword evidence="4" id="KW-1185">Reference proteome</keyword>
<name>A0ABW6DLG5_9ACTN</name>
<reference evidence="3 4" key="1">
    <citation type="submission" date="2024-09" db="EMBL/GenBank/DDBJ databases">
        <title>The Natural Products Discovery Center: Release of the First 8490 Sequenced Strains for Exploring Actinobacteria Biosynthetic Diversity.</title>
        <authorList>
            <person name="Kalkreuter E."/>
            <person name="Kautsar S.A."/>
            <person name="Yang D."/>
            <person name="Bader C.D."/>
            <person name="Teijaro C.N."/>
            <person name="Fluegel L."/>
            <person name="Davis C.M."/>
            <person name="Simpson J.R."/>
            <person name="Lauterbach L."/>
            <person name="Steele A.D."/>
            <person name="Gui C."/>
            <person name="Meng S."/>
            <person name="Li G."/>
            <person name="Viehrig K."/>
            <person name="Ye F."/>
            <person name="Su P."/>
            <person name="Kiefer A.F."/>
            <person name="Nichols A."/>
            <person name="Cepeda A.J."/>
            <person name="Yan W."/>
            <person name="Fan B."/>
            <person name="Jiang Y."/>
            <person name="Adhikari A."/>
            <person name="Zheng C.-J."/>
            <person name="Schuster L."/>
            <person name="Cowan T.M."/>
            <person name="Smanski M.J."/>
            <person name="Chevrette M.G."/>
            <person name="De Carvalho L.P.S."/>
            <person name="Shen B."/>
        </authorList>
    </citation>
    <scope>NUCLEOTIDE SEQUENCE [LARGE SCALE GENOMIC DNA]</scope>
    <source>
        <strain evidence="3 4">NPDC058584</strain>
    </source>
</reference>
<accession>A0ABW6DLG5</accession>